<proteinExistence type="predicted"/>
<dbReference type="RefSeq" id="WP_344009217.1">
    <property type="nucleotide sequence ID" value="NZ_BAAAMY010000014.1"/>
</dbReference>
<organism evidence="2 3">
    <name type="scientific">Nocardioides lentus</name>
    <dbReference type="NCBI Taxonomy" id="338077"/>
    <lineage>
        <taxon>Bacteria</taxon>
        <taxon>Bacillati</taxon>
        <taxon>Actinomycetota</taxon>
        <taxon>Actinomycetes</taxon>
        <taxon>Propionibacteriales</taxon>
        <taxon>Nocardioidaceae</taxon>
        <taxon>Nocardioides</taxon>
    </lineage>
</organism>
<feature type="transmembrane region" description="Helical" evidence="1">
    <location>
        <begin position="72"/>
        <end position="96"/>
    </location>
</feature>
<feature type="transmembrane region" description="Helical" evidence="1">
    <location>
        <begin position="12"/>
        <end position="33"/>
    </location>
</feature>
<keyword evidence="1" id="KW-0472">Membrane</keyword>
<reference evidence="2 3" key="1">
    <citation type="journal article" date="2019" name="Int. J. Syst. Evol. Microbiol.">
        <title>The Global Catalogue of Microorganisms (GCM) 10K type strain sequencing project: providing services to taxonomists for standard genome sequencing and annotation.</title>
        <authorList>
            <consortium name="The Broad Institute Genomics Platform"/>
            <consortium name="The Broad Institute Genome Sequencing Center for Infectious Disease"/>
            <person name="Wu L."/>
            <person name="Ma J."/>
        </authorList>
    </citation>
    <scope>NUCLEOTIDE SEQUENCE [LARGE SCALE GENOMIC DNA]</scope>
    <source>
        <strain evidence="2 3">JCM 14046</strain>
    </source>
</reference>
<evidence type="ECO:0000313" key="2">
    <source>
        <dbReference type="EMBL" id="GAA1930790.1"/>
    </source>
</evidence>
<evidence type="ECO:0000256" key="1">
    <source>
        <dbReference type="SAM" id="Phobius"/>
    </source>
</evidence>
<gene>
    <name evidence="2" type="ORF">GCM10009737_35920</name>
</gene>
<feature type="transmembrane region" description="Helical" evidence="1">
    <location>
        <begin position="108"/>
        <end position="128"/>
    </location>
</feature>
<evidence type="ECO:0000313" key="3">
    <source>
        <dbReference type="Proteomes" id="UP001501612"/>
    </source>
</evidence>
<feature type="transmembrane region" description="Helical" evidence="1">
    <location>
        <begin position="39"/>
        <end position="60"/>
    </location>
</feature>
<keyword evidence="3" id="KW-1185">Reference proteome</keyword>
<protein>
    <recommendedName>
        <fullName evidence="4">ATP synthase protein I</fullName>
    </recommendedName>
</protein>
<evidence type="ECO:0008006" key="4">
    <source>
        <dbReference type="Google" id="ProtNLM"/>
    </source>
</evidence>
<sequence>MTTARTPTQQMLVLGSLGTLLLGGACVLVAWLVQGTPGLWGALVGIAIVWASSAISLLALGATRRLDPSTTMLVALVVHTGKVAVILVGLVVVASIGLLDERIDRWSLAATIVLLSLTWTTAELAAYLRTRQPTYDLDAA</sequence>
<keyword evidence="1" id="KW-1133">Transmembrane helix</keyword>
<dbReference type="Proteomes" id="UP001501612">
    <property type="component" value="Unassembled WGS sequence"/>
</dbReference>
<name>A0ABN2PTW2_9ACTN</name>
<comment type="caution">
    <text evidence="2">The sequence shown here is derived from an EMBL/GenBank/DDBJ whole genome shotgun (WGS) entry which is preliminary data.</text>
</comment>
<keyword evidence="1" id="KW-0812">Transmembrane</keyword>
<dbReference type="EMBL" id="BAAAMY010000014">
    <property type="protein sequence ID" value="GAA1930790.1"/>
    <property type="molecule type" value="Genomic_DNA"/>
</dbReference>
<dbReference type="PROSITE" id="PS51257">
    <property type="entry name" value="PROKAR_LIPOPROTEIN"/>
    <property type="match status" value="1"/>
</dbReference>
<accession>A0ABN2PTW2</accession>